<organism evidence="2 3">
    <name type="scientific">Popillia japonica</name>
    <name type="common">Japanese beetle</name>
    <dbReference type="NCBI Taxonomy" id="7064"/>
    <lineage>
        <taxon>Eukaryota</taxon>
        <taxon>Metazoa</taxon>
        <taxon>Ecdysozoa</taxon>
        <taxon>Arthropoda</taxon>
        <taxon>Hexapoda</taxon>
        <taxon>Insecta</taxon>
        <taxon>Pterygota</taxon>
        <taxon>Neoptera</taxon>
        <taxon>Endopterygota</taxon>
        <taxon>Coleoptera</taxon>
        <taxon>Polyphaga</taxon>
        <taxon>Scarabaeiformia</taxon>
        <taxon>Scarabaeidae</taxon>
        <taxon>Rutelinae</taxon>
        <taxon>Popillia</taxon>
    </lineage>
</organism>
<keyword evidence="3" id="KW-1185">Reference proteome</keyword>
<dbReference type="InterPro" id="IPR007889">
    <property type="entry name" value="HTH_Psq"/>
</dbReference>
<feature type="domain" description="HTH psq-type" evidence="1">
    <location>
        <begin position="1"/>
        <end position="25"/>
    </location>
</feature>
<dbReference type="Pfam" id="PF05225">
    <property type="entry name" value="HTH_psq"/>
    <property type="match status" value="1"/>
</dbReference>
<reference evidence="2 3" key="1">
    <citation type="journal article" date="2024" name="BMC Genomics">
        <title>De novo assembly and annotation of Popillia japonica's genome with initial clues to its potential as an invasive pest.</title>
        <authorList>
            <person name="Cucini C."/>
            <person name="Boschi S."/>
            <person name="Funari R."/>
            <person name="Cardaioli E."/>
            <person name="Iannotti N."/>
            <person name="Marturano G."/>
            <person name="Paoli F."/>
            <person name="Bruttini M."/>
            <person name="Carapelli A."/>
            <person name="Frati F."/>
            <person name="Nardi F."/>
        </authorList>
    </citation>
    <scope>NUCLEOTIDE SEQUENCE [LARGE SCALE GENOMIC DNA]</scope>
    <source>
        <strain evidence="2">DMR45628</strain>
    </source>
</reference>
<evidence type="ECO:0000259" key="1">
    <source>
        <dbReference type="Pfam" id="PF05225"/>
    </source>
</evidence>
<dbReference type="Proteomes" id="UP001458880">
    <property type="component" value="Unassembled WGS sequence"/>
</dbReference>
<evidence type="ECO:0000313" key="3">
    <source>
        <dbReference type="Proteomes" id="UP001458880"/>
    </source>
</evidence>
<sequence length="95" mass="11052">MSLRAAAMRFNIPKSTLFDRVVRARKRSNNNMEDSGNEGGESEEELASLKYTKRQVFSQKEEIELEIYLKKSSDMLRLDIWSLSWTGFPICLETE</sequence>
<gene>
    <name evidence="2" type="ORF">QE152_g24325</name>
</gene>
<dbReference type="EMBL" id="JASPKY010000246">
    <property type="protein sequence ID" value="KAK9717179.1"/>
    <property type="molecule type" value="Genomic_DNA"/>
</dbReference>
<protein>
    <submittedName>
        <fullName evidence="2">CENP-B N-terminal DNA-binding domain</fullName>
    </submittedName>
</protein>
<evidence type="ECO:0000313" key="2">
    <source>
        <dbReference type="EMBL" id="KAK9717179.1"/>
    </source>
</evidence>
<comment type="caution">
    <text evidence="2">The sequence shown here is derived from an EMBL/GenBank/DDBJ whole genome shotgun (WGS) entry which is preliminary data.</text>
</comment>
<proteinExistence type="predicted"/>
<accession>A0AAW1KCA6</accession>
<name>A0AAW1KCA6_POPJA</name>
<keyword evidence="2" id="KW-0238">DNA-binding</keyword>
<dbReference type="GO" id="GO:0003677">
    <property type="term" value="F:DNA binding"/>
    <property type="evidence" value="ECO:0007669"/>
    <property type="project" value="UniProtKB-KW"/>
</dbReference>
<dbReference type="AlphaFoldDB" id="A0AAW1KCA6"/>